<dbReference type="PROSITE" id="PS00028">
    <property type="entry name" value="ZINC_FINGER_C2H2_1"/>
    <property type="match status" value="6"/>
</dbReference>
<feature type="compositionally biased region" description="Basic and acidic residues" evidence="13">
    <location>
        <begin position="296"/>
        <end position="331"/>
    </location>
</feature>
<keyword evidence="8" id="KW-0805">Transcription regulation</keyword>
<dbReference type="Pfam" id="PF00096">
    <property type="entry name" value="zf-C2H2"/>
    <property type="match status" value="5"/>
</dbReference>
<feature type="compositionally biased region" description="Basic and acidic residues" evidence="13">
    <location>
        <begin position="56"/>
        <end position="71"/>
    </location>
</feature>
<dbReference type="AlphaFoldDB" id="A0A3Q2Y0E9"/>
<keyword evidence="6 12" id="KW-0863">Zinc-finger</keyword>
<dbReference type="Gene3D" id="3.30.160.60">
    <property type="entry name" value="Classic Zinc Finger"/>
    <property type="match status" value="8"/>
</dbReference>
<feature type="domain" description="C2H2-type" evidence="14">
    <location>
        <begin position="172"/>
        <end position="199"/>
    </location>
</feature>
<dbReference type="PANTHER" id="PTHR16515:SF49">
    <property type="entry name" value="GASTRULA ZINC FINGER PROTEIN XLCGF49.1-LIKE-RELATED"/>
    <property type="match status" value="1"/>
</dbReference>
<comment type="similarity">
    <text evidence="3">Belongs to the krueppel C2H2-type zinc-finger protein family.</text>
</comment>
<feature type="compositionally biased region" description="Basic and acidic residues" evidence="13">
    <location>
        <begin position="121"/>
        <end position="136"/>
    </location>
</feature>
<feature type="domain" description="C2H2-type" evidence="14">
    <location>
        <begin position="552"/>
        <end position="579"/>
    </location>
</feature>
<evidence type="ECO:0000259" key="14">
    <source>
        <dbReference type="PROSITE" id="PS50157"/>
    </source>
</evidence>
<dbReference type="FunFam" id="3.30.160.60:FF:000512">
    <property type="entry name" value="zinc finger protein 197 isoform X1"/>
    <property type="match status" value="1"/>
</dbReference>
<dbReference type="Pfam" id="PF13894">
    <property type="entry name" value="zf-C2H2_4"/>
    <property type="match status" value="1"/>
</dbReference>
<dbReference type="FunFam" id="3.30.160.60:FF:000102">
    <property type="entry name" value="zinc finger protein 850 isoform X1"/>
    <property type="match status" value="1"/>
</dbReference>
<keyword evidence="4" id="KW-0479">Metal-binding</keyword>
<evidence type="ECO:0000313" key="15">
    <source>
        <dbReference type="Ensembl" id="ENSHCOP00000010810.1"/>
    </source>
</evidence>
<feature type="compositionally biased region" description="Basic and acidic residues" evidence="13">
    <location>
        <begin position="1"/>
        <end position="19"/>
    </location>
</feature>
<dbReference type="SMART" id="SM00355">
    <property type="entry name" value="ZnF_C2H2"/>
    <property type="match status" value="6"/>
</dbReference>
<dbReference type="SUPFAM" id="SSF57667">
    <property type="entry name" value="beta-beta-alpha zinc fingers"/>
    <property type="match status" value="5"/>
</dbReference>
<evidence type="ECO:0000256" key="3">
    <source>
        <dbReference type="ARBA" id="ARBA00006991"/>
    </source>
</evidence>
<sequence length="638" mass="70268">MASYERPRNQPDVVGERRTVLHAPDVQQPNGSQDELPPHWQGGSAGSEQEAPQPLDVKEEEERPRPSRVKEEEEEADVSAWPLLVVSVKSEDGEDDASEPSRLHRESPRGDDLFTPLSVNDGHDSGEKQHAIERARTPLGEKPFCGPVCSPTRSPRGRLEKHVRAHTGEKPFSCATFGPSFSEKVSLATRMKSHGGEKPFNCSTCDLELELCPQSQGASSGLEQEDPRPAHVKEEGEEGEGLPRVKEEGQEADVSTLSPTVGSVKTEDHPRERSLFHQGGDHRQGRPRDNLSAARSDGDRTEEALRSDADRAREDRRSKCSEEPKTLGHVEVEEEDPQPARSKEEEAEDHVSALPLLVVFVKSEDEEDAAPEWSRPHRGSPSGDGCGGGPPPDDVLAPLSESDAAEDPWRGGASCEGGDQPSTCSEAEEAKSKTRFSGSACVKSLAHEQRTPGRAGTQPGEKPFSCSVCGATWSRKGSLENHMRTHTGEKPFLCSTCGQTFSRKENMVSHMKLHSGERPFACSSCGQTFSRRSNLERHVRSHKREVGGEKPFGCATCGKFFSQKRQLVAHQTAHTGERPFSCSTCGQTFSRKTNRERHMKSHRGEKPFSCSVCCKTFPRKRNLERHMRSHTGEKPFSC</sequence>
<dbReference type="FunFam" id="3.30.160.60:FF:002343">
    <property type="entry name" value="Zinc finger protein 33A"/>
    <property type="match status" value="1"/>
</dbReference>
<dbReference type="InterPro" id="IPR013087">
    <property type="entry name" value="Znf_C2H2_type"/>
</dbReference>
<feature type="domain" description="C2H2-type" evidence="14">
    <location>
        <begin position="143"/>
        <end position="171"/>
    </location>
</feature>
<keyword evidence="5" id="KW-0677">Repeat</keyword>
<dbReference type="GO" id="GO:0042802">
    <property type="term" value="F:identical protein binding"/>
    <property type="evidence" value="ECO:0007669"/>
    <property type="project" value="UniProtKB-ARBA"/>
</dbReference>
<comment type="subcellular location">
    <subcellularLocation>
        <location evidence="2">Nucleus</location>
    </subcellularLocation>
</comment>
<reference evidence="15" key="1">
    <citation type="submission" date="2025-08" db="UniProtKB">
        <authorList>
            <consortium name="Ensembl"/>
        </authorList>
    </citation>
    <scope>IDENTIFICATION</scope>
</reference>
<dbReference type="Proteomes" id="UP000264820">
    <property type="component" value="Unplaced"/>
</dbReference>
<name>A0A3Q2Y0E9_HIPCM</name>
<protein>
    <recommendedName>
        <fullName evidence="14">C2H2-type domain-containing protein</fullName>
    </recommendedName>
</protein>
<feature type="region of interest" description="Disordered" evidence="13">
    <location>
        <begin position="216"/>
        <end position="431"/>
    </location>
</feature>
<feature type="domain" description="C2H2-type" evidence="14">
    <location>
        <begin position="608"/>
        <end position="635"/>
    </location>
</feature>
<evidence type="ECO:0000256" key="5">
    <source>
        <dbReference type="ARBA" id="ARBA00022737"/>
    </source>
</evidence>
<organism evidence="15 16">
    <name type="scientific">Hippocampus comes</name>
    <name type="common">Tiger tail seahorse</name>
    <dbReference type="NCBI Taxonomy" id="109280"/>
    <lineage>
        <taxon>Eukaryota</taxon>
        <taxon>Metazoa</taxon>
        <taxon>Chordata</taxon>
        <taxon>Craniata</taxon>
        <taxon>Vertebrata</taxon>
        <taxon>Euteleostomi</taxon>
        <taxon>Actinopterygii</taxon>
        <taxon>Neopterygii</taxon>
        <taxon>Teleostei</taxon>
        <taxon>Neoteleostei</taxon>
        <taxon>Acanthomorphata</taxon>
        <taxon>Syngnathiaria</taxon>
        <taxon>Syngnathiformes</taxon>
        <taxon>Syngnathoidei</taxon>
        <taxon>Syngnathidae</taxon>
        <taxon>Hippocampus</taxon>
    </lineage>
</organism>
<keyword evidence="16" id="KW-1185">Reference proteome</keyword>
<feature type="domain" description="C2H2-type" evidence="14">
    <location>
        <begin position="464"/>
        <end position="491"/>
    </location>
</feature>
<evidence type="ECO:0000256" key="13">
    <source>
        <dbReference type="SAM" id="MobiDB-lite"/>
    </source>
</evidence>
<feature type="compositionally biased region" description="Basic and acidic residues" evidence="13">
    <location>
        <begin position="265"/>
        <end position="289"/>
    </location>
</feature>
<evidence type="ECO:0000256" key="6">
    <source>
        <dbReference type="ARBA" id="ARBA00022771"/>
    </source>
</evidence>
<dbReference type="InterPro" id="IPR050331">
    <property type="entry name" value="Zinc_finger"/>
</dbReference>
<dbReference type="GO" id="GO:0043565">
    <property type="term" value="F:sequence-specific DNA binding"/>
    <property type="evidence" value="ECO:0007669"/>
    <property type="project" value="UniProtKB-ARBA"/>
</dbReference>
<dbReference type="FunFam" id="3.30.160.60:FF:000097">
    <property type="entry name" value="Zinc finger protein"/>
    <property type="match status" value="1"/>
</dbReference>
<evidence type="ECO:0000256" key="4">
    <source>
        <dbReference type="ARBA" id="ARBA00022723"/>
    </source>
</evidence>
<feature type="compositionally biased region" description="Basic and acidic residues" evidence="13">
    <location>
        <begin position="225"/>
        <end position="234"/>
    </location>
</feature>
<evidence type="ECO:0000256" key="10">
    <source>
        <dbReference type="ARBA" id="ARBA00023163"/>
    </source>
</evidence>
<dbReference type="GO" id="GO:0008270">
    <property type="term" value="F:zinc ion binding"/>
    <property type="evidence" value="ECO:0007669"/>
    <property type="project" value="UniProtKB-KW"/>
</dbReference>
<dbReference type="GeneTree" id="ENSGT01150000286958"/>
<keyword evidence="11" id="KW-0539">Nucleus</keyword>
<feature type="compositionally biased region" description="Basic and acidic residues" evidence="13">
    <location>
        <begin position="99"/>
        <end position="112"/>
    </location>
</feature>
<accession>A0A3Q2Y0E9</accession>
<dbReference type="Ensembl" id="ENSHCOT00000017352.1">
    <property type="protein sequence ID" value="ENSHCOP00000010810.1"/>
    <property type="gene ID" value="ENSHCOG00000013489.1"/>
</dbReference>
<evidence type="ECO:0000256" key="1">
    <source>
        <dbReference type="ARBA" id="ARBA00003767"/>
    </source>
</evidence>
<evidence type="ECO:0000256" key="2">
    <source>
        <dbReference type="ARBA" id="ARBA00004123"/>
    </source>
</evidence>
<evidence type="ECO:0000256" key="7">
    <source>
        <dbReference type="ARBA" id="ARBA00022833"/>
    </source>
</evidence>
<proteinExistence type="inferred from homology"/>
<dbReference type="FunFam" id="3.30.160.60:FF:000100">
    <property type="entry name" value="Zinc finger 45-like"/>
    <property type="match status" value="1"/>
</dbReference>
<dbReference type="GO" id="GO:0001227">
    <property type="term" value="F:DNA-binding transcription repressor activity, RNA polymerase II-specific"/>
    <property type="evidence" value="ECO:0007669"/>
    <property type="project" value="UniProtKB-ARBA"/>
</dbReference>
<reference evidence="15" key="2">
    <citation type="submission" date="2025-09" db="UniProtKB">
        <authorList>
            <consortium name="Ensembl"/>
        </authorList>
    </citation>
    <scope>IDENTIFICATION</scope>
</reference>
<comment type="function">
    <text evidence="1">May be involved in transcriptional regulation.</text>
</comment>
<feature type="domain" description="C2H2-type" evidence="14">
    <location>
        <begin position="492"/>
        <end position="519"/>
    </location>
</feature>
<dbReference type="PROSITE" id="PS50157">
    <property type="entry name" value="ZINC_FINGER_C2H2_2"/>
    <property type="match status" value="8"/>
</dbReference>
<keyword evidence="7" id="KW-0862">Zinc</keyword>
<feature type="domain" description="C2H2-type" evidence="14">
    <location>
        <begin position="580"/>
        <end position="607"/>
    </location>
</feature>
<evidence type="ECO:0000313" key="16">
    <source>
        <dbReference type="Proteomes" id="UP000264820"/>
    </source>
</evidence>
<dbReference type="InterPro" id="IPR036236">
    <property type="entry name" value="Znf_C2H2_sf"/>
</dbReference>
<keyword evidence="10" id="KW-0804">Transcription</keyword>
<feature type="domain" description="C2H2-type" evidence="14">
    <location>
        <begin position="520"/>
        <end position="547"/>
    </location>
</feature>
<dbReference type="GO" id="GO:0005654">
    <property type="term" value="C:nucleoplasm"/>
    <property type="evidence" value="ECO:0007669"/>
    <property type="project" value="UniProtKB-ARBA"/>
</dbReference>
<feature type="compositionally biased region" description="Polar residues" evidence="13">
    <location>
        <begin position="253"/>
        <end position="263"/>
    </location>
</feature>
<keyword evidence="9" id="KW-0238">DNA-binding</keyword>
<evidence type="ECO:0000256" key="11">
    <source>
        <dbReference type="ARBA" id="ARBA00023242"/>
    </source>
</evidence>
<dbReference type="PANTHER" id="PTHR16515">
    <property type="entry name" value="PR DOMAIN ZINC FINGER PROTEIN"/>
    <property type="match status" value="1"/>
</dbReference>
<dbReference type="FunFam" id="3.30.160.60:FF:000508">
    <property type="entry name" value="Myeloid zinc finger 1"/>
    <property type="match status" value="1"/>
</dbReference>
<evidence type="ECO:0000256" key="9">
    <source>
        <dbReference type="ARBA" id="ARBA00023125"/>
    </source>
</evidence>
<evidence type="ECO:0000256" key="8">
    <source>
        <dbReference type="ARBA" id="ARBA00023015"/>
    </source>
</evidence>
<evidence type="ECO:0000256" key="12">
    <source>
        <dbReference type="PROSITE-ProRule" id="PRU00042"/>
    </source>
</evidence>
<feature type="region of interest" description="Disordered" evidence="13">
    <location>
        <begin position="1"/>
        <end position="160"/>
    </location>
</feature>